<comment type="caution">
    <text evidence="2">The sequence shown here is derived from an EMBL/GenBank/DDBJ whole genome shotgun (WGS) entry which is preliminary data.</text>
</comment>
<feature type="transmembrane region" description="Helical" evidence="1">
    <location>
        <begin position="36"/>
        <end position="55"/>
    </location>
</feature>
<evidence type="ECO:0000313" key="2">
    <source>
        <dbReference type="EMBL" id="EKF44092.1"/>
    </source>
</evidence>
<evidence type="ECO:0008006" key="4">
    <source>
        <dbReference type="Google" id="ProtNLM"/>
    </source>
</evidence>
<accession>K2PSQ5</accession>
<reference evidence="2 3" key="1">
    <citation type="journal article" date="2012" name="J. Bacteriol.">
        <title>Genome Sequence of Nitratireductor indicus Type Strain C115.</title>
        <authorList>
            <person name="Lai Q."/>
            <person name="Li G."/>
            <person name="Yu Z."/>
            <person name="Shao Z."/>
        </authorList>
    </citation>
    <scope>NUCLEOTIDE SEQUENCE [LARGE SCALE GENOMIC DNA]</scope>
    <source>
        <strain evidence="2 3">C115</strain>
    </source>
</reference>
<proteinExistence type="predicted"/>
<dbReference type="EMBL" id="AMSI01000001">
    <property type="protein sequence ID" value="EKF44092.1"/>
    <property type="molecule type" value="Genomic_DNA"/>
</dbReference>
<dbReference type="AlphaFoldDB" id="K2PSQ5"/>
<evidence type="ECO:0000313" key="3">
    <source>
        <dbReference type="Proteomes" id="UP000007374"/>
    </source>
</evidence>
<keyword evidence="1" id="KW-1133">Transmembrane helix</keyword>
<dbReference type="Proteomes" id="UP000007374">
    <property type="component" value="Unassembled WGS sequence"/>
</dbReference>
<feature type="transmembrane region" description="Helical" evidence="1">
    <location>
        <begin position="98"/>
        <end position="121"/>
    </location>
</feature>
<protein>
    <recommendedName>
        <fullName evidence="4">Transmembrane protein</fullName>
    </recommendedName>
</protein>
<feature type="transmembrane region" description="Helical" evidence="1">
    <location>
        <begin position="7"/>
        <end position="30"/>
    </location>
</feature>
<keyword evidence="1" id="KW-0472">Membrane</keyword>
<keyword evidence="3" id="KW-1185">Reference proteome</keyword>
<name>K2PSQ5_9HYPH</name>
<feature type="transmembrane region" description="Helical" evidence="1">
    <location>
        <begin position="67"/>
        <end position="86"/>
    </location>
</feature>
<dbReference type="STRING" id="721133.SAMN05216176_10211"/>
<gene>
    <name evidence="2" type="ORF">NA8A_00080</name>
</gene>
<dbReference type="eggNOG" id="ENOG502ZUEX">
    <property type="taxonomic scope" value="Bacteria"/>
</dbReference>
<dbReference type="PATRIC" id="fig|1231190.3.peg.18"/>
<evidence type="ECO:0000256" key="1">
    <source>
        <dbReference type="SAM" id="Phobius"/>
    </source>
</evidence>
<sequence>MPVRKRNLIYLALAVFISIGVVLDVIFWPYGASGMTWNDFVQLIGILFLAYWWQAEDAIVLGKERSTLSKVMTLLFVPAGLAIYLFQTREWPNALAALALFLGGIVAVAYLTGMAAFMLMFPGEAMQTL</sequence>
<keyword evidence="1" id="KW-0812">Transmembrane</keyword>
<organism evidence="2 3">
    <name type="scientific">Nitratireductor indicus C115</name>
    <dbReference type="NCBI Taxonomy" id="1231190"/>
    <lineage>
        <taxon>Bacteria</taxon>
        <taxon>Pseudomonadati</taxon>
        <taxon>Pseudomonadota</taxon>
        <taxon>Alphaproteobacteria</taxon>
        <taxon>Hyphomicrobiales</taxon>
        <taxon>Phyllobacteriaceae</taxon>
        <taxon>Nitratireductor</taxon>
    </lineage>
</organism>